<dbReference type="EMBL" id="LN885086">
    <property type="protein sequence ID" value="CUQ65325.1"/>
    <property type="molecule type" value="Genomic_DNA"/>
</dbReference>
<evidence type="ECO:0000313" key="2">
    <source>
        <dbReference type="Proteomes" id="UP000066284"/>
    </source>
</evidence>
<sequence length="236" mass="25768">MSSEPAVPREIEVSIAPLFATPLLIFTVQQHERLNADLSRAILEREATHQAHADPEVVGWSSPHDLAMLEWAGPPLRELLERVIGVASHMTELAEETGRGERRLEWQVAEVWANVHRKSGSNAAHAHPGSFWSGVYYVAAGDTSGSCGGELRLFDPRGCLPRMLAPYLRYKTPELHDAGTTVSFTPSAGQCLLFPGWLFHAVNVYTGAAPRISIAFNLDPVVRGSDESRSAVAVSH</sequence>
<dbReference type="Proteomes" id="UP000066284">
    <property type="component" value="Chromosome 1"/>
</dbReference>
<dbReference type="Gene3D" id="2.60.120.620">
    <property type="entry name" value="q2cbj1_9rhob like domain"/>
    <property type="match status" value="1"/>
</dbReference>
<dbReference type="InterPro" id="IPR012668">
    <property type="entry name" value="CHP02466"/>
</dbReference>
<reference evidence="2" key="1">
    <citation type="submission" date="2015-09" db="EMBL/GenBank/DDBJ databases">
        <authorList>
            <person name="Daims H."/>
        </authorList>
    </citation>
    <scope>NUCLEOTIDE SEQUENCE [LARGE SCALE GENOMIC DNA]</scope>
</reference>
<dbReference type="OrthoDB" id="9783136at2"/>
<keyword evidence="2" id="KW-1185">Reference proteome</keyword>
<dbReference type="NCBIfam" id="TIGR02466">
    <property type="entry name" value="TIGR02466 family protein"/>
    <property type="match status" value="1"/>
</dbReference>
<dbReference type="RefSeq" id="WP_062482420.1">
    <property type="nucleotide sequence ID" value="NZ_LN885086.1"/>
</dbReference>
<dbReference type="AlphaFoldDB" id="A0A0S4KPP8"/>
<name>A0A0S4KPP8_9BACT</name>
<organism evidence="1 2">
    <name type="scientific">Candidatus Nitrospira inopinata</name>
    <dbReference type="NCBI Taxonomy" id="1715989"/>
    <lineage>
        <taxon>Bacteria</taxon>
        <taxon>Pseudomonadati</taxon>
        <taxon>Nitrospirota</taxon>
        <taxon>Nitrospiria</taxon>
        <taxon>Nitrospirales</taxon>
        <taxon>Nitrospiraceae</taxon>
        <taxon>Nitrospira</taxon>
    </lineage>
</organism>
<proteinExistence type="predicted"/>
<dbReference type="Pfam" id="PF13759">
    <property type="entry name" value="2OG-FeII_Oxy_5"/>
    <property type="match status" value="1"/>
</dbReference>
<accession>A0A0S4KPP8</accession>
<evidence type="ECO:0000313" key="1">
    <source>
        <dbReference type="EMBL" id="CUQ65325.1"/>
    </source>
</evidence>
<protein>
    <recommendedName>
        <fullName evidence="3">JmjC domain-containing protein</fullName>
    </recommendedName>
</protein>
<dbReference type="KEGG" id="nio:NITINOP_0349"/>
<dbReference type="STRING" id="1715989.NITINOP_0349"/>
<gene>
    <name evidence="1" type="ORF">NITINOP_0349</name>
</gene>
<evidence type="ECO:0008006" key="3">
    <source>
        <dbReference type="Google" id="ProtNLM"/>
    </source>
</evidence>